<dbReference type="AlphaFoldDB" id="A0A1I4WPW0"/>
<dbReference type="EMBL" id="FOUZ01000007">
    <property type="protein sequence ID" value="SFN15282.1"/>
    <property type="molecule type" value="Genomic_DNA"/>
</dbReference>
<evidence type="ECO:0000313" key="1">
    <source>
        <dbReference type="EMBL" id="SFN15282.1"/>
    </source>
</evidence>
<dbReference type="InterPro" id="IPR046728">
    <property type="entry name" value="DUF6620"/>
</dbReference>
<protein>
    <submittedName>
        <fullName evidence="1">Uncharacterized protein</fullName>
    </submittedName>
</protein>
<dbReference type="RefSeq" id="WP_338061010.1">
    <property type="nucleotide sequence ID" value="NZ_FOUZ01000007.1"/>
</dbReference>
<dbReference type="STRING" id="684065.SAMN05421738_107106"/>
<reference evidence="2" key="1">
    <citation type="submission" date="2016-10" db="EMBL/GenBank/DDBJ databases">
        <authorList>
            <person name="Varghese N."/>
            <person name="Submissions S."/>
        </authorList>
    </citation>
    <scope>NUCLEOTIDE SEQUENCE [LARGE SCALE GENOMIC DNA]</scope>
    <source>
        <strain evidence="2">XJ109</strain>
    </source>
</reference>
<dbReference type="Pfam" id="PF20325">
    <property type="entry name" value="DUF6620"/>
    <property type="match status" value="1"/>
</dbReference>
<sequence>MPIHGISLYDYAAGSSQRGAGIPETEIFKALGVEKPQWDEADIIWQQRIQEDNEMTVMTLFSQYFGQIEQHPKLGSLKKESNGVANANMERAKTDEKFFY</sequence>
<gene>
    <name evidence="1" type="ORF">SAMN05421738_107106</name>
</gene>
<evidence type="ECO:0000313" key="2">
    <source>
        <dbReference type="Proteomes" id="UP000199149"/>
    </source>
</evidence>
<name>A0A1I4WPW0_9FLAO</name>
<proteinExistence type="predicted"/>
<keyword evidence="2" id="KW-1185">Reference proteome</keyword>
<dbReference type="Proteomes" id="UP000199149">
    <property type="component" value="Unassembled WGS sequence"/>
</dbReference>
<organism evidence="1 2">
    <name type="scientific">Algoriella xinjiangensis</name>
    <dbReference type="NCBI Taxonomy" id="684065"/>
    <lineage>
        <taxon>Bacteria</taxon>
        <taxon>Pseudomonadati</taxon>
        <taxon>Bacteroidota</taxon>
        <taxon>Flavobacteriia</taxon>
        <taxon>Flavobacteriales</taxon>
        <taxon>Weeksellaceae</taxon>
        <taxon>Algoriella</taxon>
    </lineage>
</organism>
<accession>A0A1I4WPW0</accession>